<dbReference type="AlphaFoldDB" id="A0A8H6DPM5"/>
<reference evidence="3 4" key="1">
    <citation type="submission" date="2020-05" db="EMBL/GenBank/DDBJ databases">
        <title>Identification and distribution of gene clusters putatively required for synthesis of sphingolipid metabolism inhibitors in phylogenetically diverse species of the filamentous fungus Fusarium.</title>
        <authorList>
            <person name="Kim H.-S."/>
            <person name="Busman M."/>
            <person name="Brown D.W."/>
            <person name="Divon H."/>
            <person name="Uhlig S."/>
            <person name="Proctor R.H."/>
        </authorList>
    </citation>
    <scope>NUCLEOTIDE SEQUENCE [LARGE SCALE GENOMIC DNA]</scope>
    <source>
        <strain evidence="3 4">NRRL 66235</strain>
    </source>
</reference>
<name>A0A8H6DPM5_9HYPO</name>
<dbReference type="PANTHER" id="PTHR35910">
    <property type="entry name" value="2EXR DOMAIN-CONTAINING PROTEIN"/>
    <property type="match status" value="1"/>
</dbReference>
<evidence type="ECO:0000313" key="3">
    <source>
        <dbReference type="EMBL" id="KAF5725098.1"/>
    </source>
</evidence>
<feature type="region of interest" description="Disordered" evidence="1">
    <location>
        <begin position="303"/>
        <end position="326"/>
    </location>
</feature>
<comment type="caution">
    <text evidence="3">The sequence shown here is derived from an EMBL/GenBank/DDBJ whole genome shotgun (WGS) entry which is preliminary data.</text>
</comment>
<dbReference type="OrthoDB" id="9997102at2759"/>
<sequence length="445" mass="51344">MTTFLGTGTQDALSSRSDEEVQILNPAILRSTCSFPKFNRFPPEVRNKIWTHSLAHERILKIYSAGCRVEVRERVAMSKLFVTTLESRAAAKKFYRVHIPCTYVHMASIYDGTLYFNPELDIIHVFEWAYFPELAHHIWELDPLHVGIVNLALQIYGSCCKYWYFGSSFKTDCDLNRIKAAIQRLKRFIFVCHGVYESETCQYRENRRRPPRAIPSSPFVPIKPHVPTFQTMEQDPRTVGDFLDGVDRGEMMRVRGYVTDWFDYLEEWGIDNDPAVLYQILMSYPDCDPEIIVEENACRAHDVSDQLSGSSTPNSQLSGSSTPNSTLTKSVQAVYHRGDAIAFAENEMEERKRILDQLLEDESEVDDEEVEKLSRQDVTPAFGFWLFPLDTLPVVKPTDNSDAWIGDFYTELQQQFEKHTPQLCLSLLTDYNPKILNTNERTEKD</sequence>
<evidence type="ECO:0000259" key="2">
    <source>
        <dbReference type="Pfam" id="PF20150"/>
    </source>
</evidence>
<gene>
    <name evidence="3" type="ORF">FMUND_192</name>
</gene>
<organism evidence="3 4">
    <name type="scientific">Fusarium mundagurra</name>
    <dbReference type="NCBI Taxonomy" id="1567541"/>
    <lineage>
        <taxon>Eukaryota</taxon>
        <taxon>Fungi</taxon>
        <taxon>Dikarya</taxon>
        <taxon>Ascomycota</taxon>
        <taxon>Pezizomycotina</taxon>
        <taxon>Sordariomycetes</taxon>
        <taxon>Hypocreomycetidae</taxon>
        <taxon>Hypocreales</taxon>
        <taxon>Nectriaceae</taxon>
        <taxon>Fusarium</taxon>
        <taxon>Fusarium fujikuroi species complex</taxon>
    </lineage>
</organism>
<feature type="compositionally biased region" description="Polar residues" evidence="1">
    <location>
        <begin position="305"/>
        <end position="326"/>
    </location>
</feature>
<accession>A0A8H6DPM5</accession>
<dbReference type="InterPro" id="IPR045518">
    <property type="entry name" value="2EXR"/>
</dbReference>
<proteinExistence type="predicted"/>
<dbReference type="Pfam" id="PF20150">
    <property type="entry name" value="2EXR"/>
    <property type="match status" value="1"/>
</dbReference>
<evidence type="ECO:0000313" key="4">
    <source>
        <dbReference type="Proteomes" id="UP000544331"/>
    </source>
</evidence>
<dbReference type="EMBL" id="JAAOAN010000016">
    <property type="protein sequence ID" value="KAF5725098.1"/>
    <property type="molecule type" value="Genomic_DNA"/>
</dbReference>
<evidence type="ECO:0000256" key="1">
    <source>
        <dbReference type="SAM" id="MobiDB-lite"/>
    </source>
</evidence>
<dbReference type="Proteomes" id="UP000544331">
    <property type="component" value="Unassembled WGS sequence"/>
</dbReference>
<protein>
    <recommendedName>
        <fullName evidence="2">2EXR domain-containing protein</fullName>
    </recommendedName>
</protein>
<dbReference type="PANTHER" id="PTHR35910:SF6">
    <property type="entry name" value="2EXR DOMAIN-CONTAINING PROTEIN"/>
    <property type="match status" value="1"/>
</dbReference>
<keyword evidence="4" id="KW-1185">Reference proteome</keyword>
<feature type="domain" description="2EXR" evidence="2">
    <location>
        <begin position="35"/>
        <end position="123"/>
    </location>
</feature>